<accession>A0ABD1XRM8</accession>
<dbReference type="Gene3D" id="3.40.20.10">
    <property type="entry name" value="Severin"/>
    <property type="match status" value="1"/>
</dbReference>
<dbReference type="GO" id="GO:0005789">
    <property type="term" value="C:endoplasmic reticulum membrane"/>
    <property type="evidence" value="ECO:0007669"/>
    <property type="project" value="UniProtKB-SubCell"/>
</dbReference>
<keyword evidence="16" id="KW-1185">Reference proteome</keyword>
<dbReference type="InterPro" id="IPR006895">
    <property type="entry name" value="Znf_Sec23_Sec24"/>
</dbReference>
<dbReference type="EMBL" id="JBHFFA010000008">
    <property type="protein sequence ID" value="KAL2610183.1"/>
    <property type="molecule type" value="Genomic_DNA"/>
</dbReference>
<evidence type="ECO:0000256" key="9">
    <source>
        <dbReference type="RuleBase" id="RU365030"/>
    </source>
</evidence>
<dbReference type="Pfam" id="PF08033">
    <property type="entry name" value="Sec23_BS"/>
    <property type="match status" value="1"/>
</dbReference>
<dbReference type="InterPro" id="IPR006896">
    <property type="entry name" value="Sec23/24_trunk_dom"/>
</dbReference>
<dbReference type="InterPro" id="IPR029006">
    <property type="entry name" value="ADF-H/Gelsolin-like_dom_sf"/>
</dbReference>
<feature type="domain" description="Sec23/Sec24 helical" evidence="13">
    <location>
        <begin position="674"/>
        <end position="771"/>
    </location>
</feature>
<evidence type="ECO:0000259" key="14">
    <source>
        <dbReference type="Pfam" id="PF08033"/>
    </source>
</evidence>
<keyword evidence="3 9" id="KW-0256">Endoplasmic reticulum</keyword>
<evidence type="ECO:0000259" key="11">
    <source>
        <dbReference type="Pfam" id="PF04810"/>
    </source>
</evidence>
<keyword evidence="2 9" id="KW-0479">Metal-binding</keyword>
<feature type="domain" description="Sec23/Sec24 trunk" evidence="12">
    <location>
        <begin position="330"/>
        <end position="555"/>
    </location>
</feature>
<keyword evidence="4 9" id="KW-0862">Zinc</keyword>
<dbReference type="Gene3D" id="3.40.50.410">
    <property type="entry name" value="von Willebrand factor, type A domain"/>
    <property type="match status" value="1"/>
</dbReference>
<dbReference type="InterPro" id="IPR037364">
    <property type="entry name" value="Sec23"/>
</dbReference>
<dbReference type="PANTHER" id="PTHR11141">
    <property type="entry name" value="PROTEIN TRANSPORT PROTEIN SEC23"/>
    <property type="match status" value="1"/>
</dbReference>
<keyword evidence="5 9" id="KW-0931">ER-Golgi transport</keyword>
<feature type="domain" description="Zinc finger Sec23/Sec24-type" evidence="11">
    <location>
        <begin position="247"/>
        <end position="284"/>
    </location>
</feature>
<keyword evidence="6 9" id="KW-0653">Protein transport</keyword>
<dbReference type="Pfam" id="PF04810">
    <property type="entry name" value="zf-Sec23_Sec24"/>
    <property type="match status" value="1"/>
</dbReference>
<dbReference type="Gene3D" id="2.30.30.380">
    <property type="entry name" value="Zn-finger domain of Sec23/24"/>
    <property type="match status" value="1"/>
</dbReference>
<dbReference type="SUPFAM" id="SSF82919">
    <property type="entry name" value="Zn-finger domain of Sec23/24"/>
    <property type="match status" value="1"/>
</dbReference>
<gene>
    <name evidence="15" type="ORF">R1flu_028756</name>
</gene>
<name>A0ABD1XRM8_9MARC</name>
<dbReference type="InterPro" id="IPR036180">
    <property type="entry name" value="Gelsolin-like_dom_sf"/>
</dbReference>
<dbReference type="SUPFAM" id="SSF82754">
    <property type="entry name" value="C-terminal, gelsolin-like domain of Sec23/24"/>
    <property type="match status" value="1"/>
</dbReference>
<evidence type="ECO:0000256" key="10">
    <source>
        <dbReference type="SAM" id="MobiDB-lite"/>
    </source>
</evidence>
<protein>
    <recommendedName>
        <fullName evidence="9">Protein transport protein SEC23</fullName>
    </recommendedName>
</protein>
<organism evidence="15 16">
    <name type="scientific">Riccia fluitans</name>
    <dbReference type="NCBI Taxonomy" id="41844"/>
    <lineage>
        <taxon>Eukaryota</taxon>
        <taxon>Viridiplantae</taxon>
        <taxon>Streptophyta</taxon>
        <taxon>Embryophyta</taxon>
        <taxon>Marchantiophyta</taxon>
        <taxon>Marchantiopsida</taxon>
        <taxon>Marchantiidae</taxon>
        <taxon>Marchantiales</taxon>
        <taxon>Ricciaceae</taxon>
        <taxon>Riccia</taxon>
    </lineage>
</organism>
<keyword evidence="9" id="KW-0963">Cytoplasm</keyword>
<dbReference type="Pfam" id="PF04811">
    <property type="entry name" value="Sec23_trunk"/>
    <property type="match status" value="1"/>
</dbReference>
<evidence type="ECO:0000256" key="4">
    <source>
        <dbReference type="ARBA" id="ARBA00022833"/>
    </source>
</evidence>
<dbReference type="GO" id="GO:0015031">
    <property type="term" value="P:protein transport"/>
    <property type="evidence" value="ECO:0007669"/>
    <property type="project" value="UniProtKB-KW"/>
</dbReference>
<dbReference type="GO" id="GO:0046872">
    <property type="term" value="F:metal ion binding"/>
    <property type="evidence" value="ECO:0007669"/>
    <property type="project" value="UniProtKB-KW"/>
</dbReference>
<dbReference type="InterPro" id="IPR006900">
    <property type="entry name" value="Sec23/24_helical_dom"/>
</dbReference>
<dbReference type="SUPFAM" id="SSF81995">
    <property type="entry name" value="beta-sandwich domain of Sec23/24"/>
    <property type="match status" value="1"/>
</dbReference>
<feature type="compositionally biased region" description="Polar residues" evidence="10">
    <location>
        <begin position="62"/>
        <end position="82"/>
    </location>
</feature>
<evidence type="ECO:0000256" key="5">
    <source>
        <dbReference type="ARBA" id="ARBA00022892"/>
    </source>
</evidence>
<dbReference type="InterPro" id="IPR012990">
    <property type="entry name" value="Beta-sandwich_Sec23_24"/>
</dbReference>
<dbReference type="SUPFAM" id="SSF81811">
    <property type="entry name" value="Helical domain of Sec23/24"/>
    <property type="match status" value="1"/>
</dbReference>
<comment type="similarity">
    <text evidence="9">Belongs to the SEC23/SEC24 family. SEC23 subfamily.</text>
</comment>
<evidence type="ECO:0000313" key="15">
    <source>
        <dbReference type="EMBL" id="KAL2610183.1"/>
    </source>
</evidence>
<dbReference type="PANTHER" id="PTHR11141:SF6">
    <property type="entry name" value="PROTEIN TRANSPORT PROTEIN SEC23 A"/>
    <property type="match status" value="1"/>
</dbReference>
<evidence type="ECO:0000256" key="3">
    <source>
        <dbReference type="ARBA" id="ARBA00022824"/>
    </source>
</evidence>
<proteinExistence type="inferred from homology"/>
<sequence>MADPPSTPAQEPDRRRPAPPAFAAPVRAFSSNIASATPAPPPLFRHYSGLQDDQSPPVVVAQSGSSGSPVETQESSNSLNSNGSMKERFAAEQPTFGVGSGGAGPAASPAQIPMGAPPANFHPSPQFFAPPPQFSGPTASFTSPPIPFFPPAVAPSPVTFSEIPLVGATPPRRPDLLNVDQTLYNTLAEDDFDASEHSASSSFVQFSAQTILKDKKLMNTPSLGFGALVSVGGEVSPSPPLLRREGIRCENCGAYVNLFSGLVPRSGQWRCVFCDKLNASEEEYKSLTSETVRNYPELVSSVVDYVDAGTRRPGGVMSVTDSTIAAPVIILIDECLDEAHLQHLQSSLHSFLDSLSQTSRIGLITYGKTVSVYDLSEMGMAAADVLPGDSPSQELLKMLIYGTGVYIAPTHACLPIAQNIVSSLRPYRGDFPEVARDRCLGTAVEVALTLIQGPAAETPRSTVRRLGGSSRIIACVGGPCTFGEGSLPYSDSHPNYAYLEKKAVKQMDHLGHVARRLDTAVDLLCAGTCPVRIRALQPLVKSSGGVLILHDDFGETFGVNMQRAVRRATGFRGVLEVRCSKEVAVTRIIGPGEESDLDFSEFDKNIGTAVQLLSVENCQGLALNIELTENIKGDFAYFQFAARYTNTYHIQVTRVITVRLPVTSSPSTYLQSLDDEVAAVLIAKKTVLLAEKSSDLVDVRASIDERVKDITFKFGKQMPKAKVWRFPKELPRLPELLFHLRRGPLLGNIVGHEDERGVYRSIFLQASFELALRMIAPRLLMHREGGTFEELPAYDLAMQSDTSLVMDHGTDLFVWTGLDVAASEAQSAASSAACRTLANELTESRFPSPRLLAFKEASSQSRYLKSRLIPAHKDPPYEQEARFPQLRNLRPDQRGRLKSSLLPTDDFSFCEWMRSLKLVPPEPS</sequence>
<feature type="region of interest" description="Disordered" evidence="10">
    <location>
        <begin position="1"/>
        <end position="82"/>
    </location>
</feature>
<dbReference type="AlphaFoldDB" id="A0ABD1XRM8"/>
<evidence type="ECO:0000256" key="8">
    <source>
        <dbReference type="ARBA" id="ARBA00023329"/>
    </source>
</evidence>
<comment type="subcellular location">
    <subcellularLocation>
        <location evidence="9">Cytoplasmic vesicle</location>
        <location evidence="9">COPII-coated vesicle membrane</location>
        <topology evidence="9">Peripheral membrane protein</topology>
        <orientation evidence="9">Cytoplasmic side</orientation>
    </subcellularLocation>
    <subcellularLocation>
        <location evidence="9">Endoplasmic reticulum membrane</location>
        <topology evidence="9">Peripheral membrane protein</topology>
        <orientation evidence="9">Cytoplasmic side</orientation>
    </subcellularLocation>
</comment>
<dbReference type="InterPro" id="IPR036175">
    <property type="entry name" value="Sec23/24_helical_dom_sf"/>
</dbReference>
<comment type="caution">
    <text evidence="15">The sequence shown here is derived from an EMBL/GenBank/DDBJ whole genome shotgun (WGS) entry which is preliminary data.</text>
</comment>
<feature type="domain" description="Sec23/Sec24 beta-sandwich" evidence="14">
    <location>
        <begin position="570"/>
        <end position="663"/>
    </location>
</feature>
<reference evidence="15 16" key="1">
    <citation type="submission" date="2024-09" db="EMBL/GenBank/DDBJ databases">
        <title>Chromosome-scale assembly of Riccia fluitans.</title>
        <authorList>
            <person name="Paukszto L."/>
            <person name="Sawicki J."/>
            <person name="Karawczyk K."/>
            <person name="Piernik-Szablinska J."/>
            <person name="Szczecinska M."/>
            <person name="Mazdziarz M."/>
        </authorList>
    </citation>
    <scope>NUCLEOTIDE SEQUENCE [LARGE SCALE GENOMIC DNA]</scope>
    <source>
        <strain evidence="15">Rf_01</strain>
        <tissue evidence="15">Aerial parts of the thallus</tissue>
    </source>
</reference>
<dbReference type="InterPro" id="IPR036174">
    <property type="entry name" value="Znf_Sec23_Sec24_sf"/>
</dbReference>
<keyword evidence="7 9" id="KW-0472">Membrane</keyword>
<dbReference type="Proteomes" id="UP001605036">
    <property type="component" value="Unassembled WGS sequence"/>
</dbReference>
<keyword evidence="8 9" id="KW-0968">Cytoplasmic vesicle</keyword>
<dbReference type="GO" id="GO:0016192">
    <property type="term" value="P:vesicle-mediated transport"/>
    <property type="evidence" value="ECO:0007669"/>
    <property type="project" value="UniProtKB-KW"/>
</dbReference>
<dbReference type="InterPro" id="IPR036465">
    <property type="entry name" value="vWFA_dom_sf"/>
</dbReference>
<evidence type="ECO:0000256" key="7">
    <source>
        <dbReference type="ARBA" id="ARBA00023136"/>
    </source>
</evidence>
<evidence type="ECO:0000313" key="16">
    <source>
        <dbReference type="Proteomes" id="UP001605036"/>
    </source>
</evidence>
<dbReference type="GO" id="GO:0012507">
    <property type="term" value="C:ER to Golgi transport vesicle membrane"/>
    <property type="evidence" value="ECO:0007669"/>
    <property type="project" value="UniProtKB-SubCell"/>
</dbReference>
<evidence type="ECO:0000256" key="6">
    <source>
        <dbReference type="ARBA" id="ARBA00022927"/>
    </source>
</evidence>
<comment type="function">
    <text evidence="9">Component of the coat protein complex II (COPII) which promotes the formation of transport vesicles from the endoplasmic reticulum (ER). The coat has two main functions, the physical deformation of the endoplasmic reticulum membrane into vesicles and the selection of cargo molecules.</text>
</comment>
<keyword evidence="1 9" id="KW-0813">Transport</keyword>
<dbReference type="Pfam" id="PF04815">
    <property type="entry name" value="Sec23_helical"/>
    <property type="match status" value="1"/>
</dbReference>
<evidence type="ECO:0000256" key="2">
    <source>
        <dbReference type="ARBA" id="ARBA00022723"/>
    </source>
</evidence>
<dbReference type="Gene3D" id="1.20.120.730">
    <property type="entry name" value="Sec23/Sec24 helical domain"/>
    <property type="match status" value="1"/>
</dbReference>
<evidence type="ECO:0000256" key="1">
    <source>
        <dbReference type="ARBA" id="ARBA00022448"/>
    </source>
</evidence>
<evidence type="ECO:0000259" key="13">
    <source>
        <dbReference type="Pfam" id="PF04815"/>
    </source>
</evidence>
<evidence type="ECO:0000259" key="12">
    <source>
        <dbReference type="Pfam" id="PF04811"/>
    </source>
</evidence>
<dbReference type="SUPFAM" id="SSF53300">
    <property type="entry name" value="vWA-like"/>
    <property type="match status" value="1"/>
</dbReference>